<evidence type="ECO:0000313" key="1">
    <source>
        <dbReference type="EMBL" id="NES29907.1"/>
    </source>
</evidence>
<protein>
    <submittedName>
        <fullName evidence="1">Phytochelatin synthase</fullName>
    </submittedName>
</protein>
<name>A0AAJ2ZH19_9ACTN</name>
<evidence type="ECO:0000313" key="2">
    <source>
        <dbReference type="EMBL" id="NES31838.1"/>
    </source>
</evidence>
<feature type="non-terminal residue" evidence="1">
    <location>
        <position position="1"/>
    </location>
</feature>
<dbReference type="InterPro" id="IPR038765">
    <property type="entry name" value="Papain-like_cys_pep_sf"/>
</dbReference>
<dbReference type="SUPFAM" id="SSF54001">
    <property type="entry name" value="Cysteine proteinases"/>
    <property type="match status" value="1"/>
</dbReference>
<dbReference type="EMBL" id="JAAHBZ010000009">
    <property type="protein sequence ID" value="NES29907.1"/>
    <property type="molecule type" value="Genomic_DNA"/>
</dbReference>
<proteinExistence type="predicted"/>
<organism evidence="1 3">
    <name type="scientific">Micromonospora terminaliae</name>
    <dbReference type="NCBI Taxonomy" id="1914461"/>
    <lineage>
        <taxon>Bacteria</taxon>
        <taxon>Bacillati</taxon>
        <taxon>Actinomycetota</taxon>
        <taxon>Actinomycetes</taxon>
        <taxon>Micromonosporales</taxon>
        <taxon>Micromonosporaceae</taxon>
        <taxon>Micromonospora</taxon>
    </lineage>
</organism>
<reference evidence="1 3" key="1">
    <citation type="submission" date="2020-02" db="EMBL/GenBank/DDBJ databases">
        <title>WGS of Micromonospora spp. isolated from hot spring.</title>
        <authorList>
            <person name="Thawai C."/>
        </authorList>
    </citation>
    <scope>NUCLEOTIDE SEQUENCE [LARGE SCALE GENOMIC DNA]</scope>
    <source>
        <strain evidence="1 3">TMS7</strain>
    </source>
</reference>
<dbReference type="EMBL" id="JAAHBZ010000022">
    <property type="protein sequence ID" value="NES31838.1"/>
    <property type="molecule type" value="Genomic_DNA"/>
</dbReference>
<accession>A0AAJ2ZH19</accession>
<comment type="caution">
    <text evidence="1">The sequence shown here is derived from an EMBL/GenBank/DDBJ whole genome shotgun (WGS) entry which is preliminary data.</text>
</comment>
<dbReference type="Proteomes" id="UP000477779">
    <property type="component" value="Unassembled WGS sequence"/>
</dbReference>
<sequence>GGHYISVVGYRDGGKTVTIADSADPNMASYRISVDNLADWIATRGYSAS</sequence>
<dbReference type="AlphaFoldDB" id="A0AAJ2ZH19"/>
<evidence type="ECO:0000313" key="3">
    <source>
        <dbReference type="Proteomes" id="UP000477779"/>
    </source>
</evidence>
<gene>
    <name evidence="1" type="ORF">G3561_20450</name>
    <name evidence="2" type="ORF">G3561_30335</name>
</gene>